<name>A0A3B0U2E3_9ZZZZ</name>
<sequence length="122" mass="14078">MVFESEEEFQKCIDFLANLGDENFPLFEEEIEFDSYRKVNKGASNWPAKIEDDLFATLINPEGFIQVENYLFKVDFSKEKTYAYVLDESEMELKSASITSEGNAIEFGWDEDGFAVLKGNRN</sequence>
<protein>
    <submittedName>
        <fullName evidence="1">Uncharacterized protein</fullName>
    </submittedName>
</protein>
<gene>
    <name evidence="1" type="ORF">MNBD_BACTEROID01-2795</name>
</gene>
<reference evidence="1" key="1">
    <citation type="submission" date="2018-06" db="EMBL/GenBank/DDBJ databases">
        <authorList>
            <person name="Zhirakovskaya E."/>
        </authorList>
    </citation>
    <scope>NUCLEOTIDE SEQUENCE</scope>
</reference>
<proteinExistence type="predicted"/>
<organism evidence="1">
    <name type="scientific">hydrothermal vent metagenome</name>
    <dbReference type="NCBI Taxonomy" id="652676"/>
    <lineage>
        <taxon>unclassified sequences</taxon>
        <taxon>metagenomes</taxon>
        <taxon>ecological metagenomes</taxon>
    </lineage>
</organism>
<evidence type="ECO:0000313" key="1">
    <source>
        <dbReference type="EMBL" id="VAW25045.1"/>
    </source>
</evidence>
<dbReference type="EMBL" id="UOEP01000234">
    <property type="protein sequence ID" value="VAW25045.1"/>
    <property type="molecule type" value="Genomic_DNA"/>
</dbReference>
<dbReference type="AlphaFoldDB" id="A0A3B0U2E3"/>
<accession>A0A3B0U2E3</accession>